<evidence type="ECO:0000313" key="2">
    <source>
        <dbReference type="EMBL" id="ASQ45224.1"/>
    </source>
</evidence>
<dbReference type="InterPro" id="IPR018640">
    <property type="entry name" value="DUF2063"/>
</dbReference>
<dbReference type="Pfam" id="PF09836">
    <property type="entry name" value="DUF2063"/>
    <property type="match status" value="1"/>
</dbReference>
<dbReference type="InterPro" id="IPR044922">
    <property type="entry name" value="DUF2063_N_sf"/>
</dbReference>
<accession>A0A222P043</accession>
<dbReference type="Gene3D" id="1.10.150.690">
    <property type="entry name" value="DUF2063"/>
    <property type="match status" value="1"/>
</dbReference>
<sequence>MNTLFHLQEMFQNYLLSGSKAIEQAVVDSEKVSAAKRLNIYRNAYYIRLLECLASNFPMLREYVGLEAFQEIGRAYLEKNPSSYRSIRWFGDSFSTYLKSIEEDCLAELAQFEWSLTLAFDAADARVVTIEEMANVAPEHWATMTFAPHPSLQQKHFYWNIVPIWQAIANDQPLPKPVKKAEAITWVVWRSNYRSRFYSLAEDECWAMRAMIQGANFGEICTGLGEWHDEEQVGMQAASLLKSWIQSELLSEIKLKQELS</sequence>
<proteinExistence type="predicted"/>
<gene>
    <name evidence="2" type="ORF">clem_03330</name>
</gene>
<evidence type="ECO:0000313" key="3">
    <source>
        <dbReference type="Proteomes" id="UP000201728"/>
    </source>
</evidence>
<dbReference type="OrthoDB" id="343356at2"/>
<organism evidence="2 3">
    <name type="scientific">Legionella clemsonensis</name>
    <dbReference type="NCBI Taxonomy" id="1867846"/>
    <lineage>
        <taxon>Bacteria</taxon>
        <taxon>Pseudomonadati</taxon>
        <taxon>Pseudomonadota</taxon>
        <taxon>Gammaproteobacteria</taxon>
        <taxon>Legionellales</taxon>
        <taxon>Legionellaceae</taxon>
        <taxon>Legionella</taxon>
    </lineage>
</organism>
<protein>
    <recommendedName>
        <fullName evidence="1">Putative DNA-binding domain-containing protein</fullName>
    </recommendedName>
</protein>
<evidence type="ECO:0000259" key="1">
    <source>
        <dbReference type="Pfam" id="PF09836"/>
    </source>
</evidence>
<keyword evidence="3" id="KW-1185">Reference proteome</keyword>
<dbReference type="EMBL" id="CP016397">
    <property type="protein sequence ID" value="ASQ45224.1"/>
    <property type="molecule type" value="Genomic_DNA"/>
</dbReference>
<name>A0A222P043_9GAMM</name>
<dbReference type="KEGG" id="lcd:clem_03330"/>
<dbReference type="Proteomes" id="UP000201728">
    <property type="component" value="Chromosome"/>
</dbReference>
<dbReference type="AlphaFoldDB" id="A0A222P043"/>
<dbReference type="RefSeq" id="WP_094090305.1">
    <property type="nucleotide sequence ID" value="NZ_CP016397.1"/>
</dbReference>
<reference evidence="3" key="1">
    <citation type="submission" date="2016-07" db="EMBL/GenBank/DDBJ databases">
        <authorList>
            <person name="Florea S."/>
            <person name="Webb J.S."/>
            <person name="Jaromczyk J."/>
            <person name="Schardl C.L."/>
        </authorList>
    </citation>
    <scope>NUCLEOTIDE SEQUENCE [LARGE SCALE GENOMIC DNA]</scope>
    <source>
        <strain evidence="3">CDC-D5610</strain>
    </source>
</reference>
<feature type="domain" description="Putative DNA-binding" evidence="1">
    <location>
        <begin position="7"/>
        <end position="98"/>
    </location>
</feature>